<sequence length="120" mass="12921">MAVFEQHTTLSTQYPFAYAPVFNAAHQAIEGLRYKLVASDPDRGTIRFSTGMSLASWGESLEARIAPVDPQQSATAVQLTSSGALPTLIGQGRRNRKVINRFFEELGRVLTGQAGAPAQG</sequence>
<comment type="caution">
    <text evidence="1">The sequence shown here is derived from an EMBL/GenBank/DDBJ whole genome shotgun (WGS) entry which is preliminary data.</text>
</comment>
<gene>
    <name evidence="1" type="ORF">HMPREF0682_2222</name>
</gene>
<reference evidence="1" key="1">
    <citation type="submission" date="2013-08" db="EMBL/GenBank/DDBJ databases">
        <authorList>
            <person name="Durkin A.S."/>
            <person name="Haft D.R."/>
            <person name="McCorrison J."/>
            <person name="Torralba M."/>
            <person name="Gillis M."/>
            <person name="Haft D.H."/>
            <person name="Methe B."/>
            <person name="Sutton G."/>
            <person name="Nelson K.E."/>
        </authorList>
    </citation>
    <scope>NUCLEOTIDE SEQUENCE [LARGE SCALE GENOMIC DNA]</scope>
    <source>
        <strain evidence="1">F0233</strain>
    </source>
</reference>
<evidence type="ECO:0000313" key="2">
    <source>
        <dbReference type="Proteomes" id="UP000017052"/>
    </source>
</evidence>
<dbReference type="Proteomes" id="UP000017052">
    <property type="component" value="Unassembled WGS sequence"/>
</dbReference>
<dbReference type="AlphaFoldDB" id="U2RBD1"/>
<keyword evidence="2" id="KW-1185">Reference proteome</keyword>
<protein>
    <submittedName>
        <fullName evidence="1">Uncharacterized protein</fullName>
    </submittedName>
</protein>
<dbReference type="RefSeq" id="WP_021798618.1">
    <property type="nucleotide sequence ID" value="NZ_ACVN02000289.1"/>
</dbReference>
<proteinExistence type="predicted"/>
<accession>U2RBD1</accession>
<dbReference type="GeneID" id="95359621"/>
<organism evidence="1 2">
    <name type="scientific">Propionibacterium acidifaciens F0233</name>
    <dbReference type="NCBI Taxonomy" id="553198"/>
    <lineage>
        <taxon>Bacteria</taxon>
        <taxon>Bacillati</taxon>
        <taxon>Actinomycetota</taxon>
        <taxon>Actinomycetes</taxon>
        <taxon>Propionibacteriales</taxon>
        <taxon>Propionibacteriaceae</taxon>
        <taxon>Propionibacterium</taxon>
    </lineage>
</organism>
<dbReference type="EMBL" id="ACVN02000289">
    <property type="protein sequence ID" value="ERK50898.1"/>
    <property type="molecule type" value="Genomic_DNA"/>
</dbReference>
<name>U2RBD1_9ACTN</name>
<evidence type="ECO:0000313" key="1">
    <source>
        <dbReference type="EMBL" id="ERK50898.1"/>
    </source>
</evidence>
<dbReference type="OrthoDB" id="4571327at2"/>